<dbReference type="VEuPathDB" id="AmoebaDB:NAEGRDRAFT_49540"/>
<dbReference type="GO" id="GO:0042407">
    <property type="term" value="P:cristae formation"/>
    <property type="evidence" value="ECO:0007669"/>
    <property type="project" value="TreeGrafter"/>
</dbReference>
<dbReference type="AlphaFoldDB" id="D2VH50"/>
<evidence type="ECO:0000313" key="4">
    <source>
        <dbReference type="Proteomes" id="UP000006671"/>
    </source>
</evidence>
<dbReference type="STRING" id="5762.D2VH50"/>
<dbReference type="PANTHER" id="PTHR44157:SF1">
    <property type="entry name" value="DNAJ HOMOLOG SUBFAMILY C MEMBER 11"/>
    <property type="match status" value="1"/>
</dbReference>
<protein>
    <submittedName>
        <fullName evidence="3">Predicted protein</fullName>
    </submittedName>
</protein>
<dbReference type="OMA" id="EAINNCT"/>
<dbReference type="EMBL" id="GG738871">
    <property type="protein sequence ID" value="EFC43830.1"/>
    <property type="molecule type" value="Genomic_DNA"/>
</dbReference>
<dbReference type="GO" id="GO:0005739">
    <property type="term" value="C:mitochondrion"/>
    <property type="evidence" value="ECO:0007669"/>
    <property type="project" value="GOC"/>
</dbReference>
<evidence type="ECO:0000256" key="1">
    <source>
        <dbReference type="ARBA" id="ARBA00023186"/>
    </source>
</evidence>
<organism evidence="4">
    <name type="scientific">Naegleria gruberi</name>
    <name type="common">Amoeba</name>
    <dbReference type="NCBI Taxonomy" id="5762"/>
    <lineage>
        <taxon>Eukaryota</taxon>
        <taxon>Discoba</taxon>
        <taxon>Heterolobosea</taxon>
        <taxon>Tetramitia</taxon>
        <taxon>Eutetramitia</taxon>
        <taxon>Vahlkampfiidae</taxon>
        <taxon>Naegleria</taxon>
    </lineage>
</organism>
<dbReference type="KEGG" id="ngr:NAEGRDRAFT_49540"/>
<dbReference type="InterPro" id="IPR024586">
    <property type="entry name" value="DnaJ-like_C11_C"/>
</dbReference>
<accession>D2VH50</accession>
<dbReference type="Pfam" id="PF11875">
    <property type="entry name" value="DnaJ-like_C11_C"/>
    <property type="match status" value="1"/>
</dbReference>
<dbReference type="PANTHER" id="PTHR44157">
    <property type="entry name" value="DNAJ HOMOLOG SUBFAMILY C MEMBER 11"/>
    <property type="match status" value="1"/>
</dbReference>
<dbReference type="Proteomes" id="UP000006671">
    <property type="component" value="Unassembled WGS sequence"/>
</dbReference>
<dbReference type="RefSeq" id="XP_002676574.1">
    <property type="nucleotide sequence ID" value="XM_002676528.1"/>
</dbReference>
<dbReference type="GeneID" id="8850045"/>
<feature type="domain" description="DnaJ-like protein C11 C-terminal" evidence="2">
    <location>
        <begin position="58"/>
        <end position="177"/>
    </location>
</feature>
<sequence length="184" mass="21137">MPSHSTDSDLDQHSQFWERRIEEALNNFSSYRDSKIAKRSSEKVFKELGEAWGEYDRSQFLKNKAMIMSKQAKLKVLYKEKKENEKKKEGLVIINARYGVFDKKHRAIVDVTTPLQCFVNDASSTISFKKGPFESLPGFGNVTEGMSFPLGANLKKELQVIYRTNGSLRMKTFIEEEGNEVELP</sequence>
<dbReference type="OrthoDB" id="18010at2759"/>
<evidence type="ECO:0000259" key="2">
    <source>
        <dbReference type="Pfam" id="PF11875"/>
    </source>
</evidence>
<evidence type="ECO:0000313" key="3">
    <source>
        <dbReference type="EMBL" id="EFC43830.1"/>
    </source>
</evidence>
<gene>
    <name evidence="3" type="ORF">NAEGRDRAFT_49540</name>
</gene>
<dbReference type="InterPro" id="IPR052243">
    <property type="entry name" value="Mito_inner_membrane_organizer"/>
</dbReference>
<dbReference type="InParanoid" id="D2VH50"/>
<keyword evidence="4" id="KW-1185">Reference proteome</keyword>
<proteinExistence type="predicted"/>
<keyword evidence="1" id="KW-0143">Chaperone</keyword>
<name>D2VH50_NAEGR</name>
<reference evidence="3 4" key="1">
    <citation type="journal article" date="2010" name="Cell">
        <title>The genome of Naegleria gruberi illuminates early eukaryotic versatility.</title>
        <authorList>
            <person name="Fritz-Laylin L.K."/>
            <person name="Prochnik S.E."/>
            <person name="Ginger M.L."/>
            <person name="Dacks J.B."/>
            <person name="Carpenter M.L."/>
            <person name="Field M.C."/>
            <person name="Kuo A."/>
            <person name="Paredez A."/>
            <person name="Chapman J."/>
            <person name="Pham J."/>
            <person name="Shu S."/>
            <person name="Neupane R."/>
            <person name="Cipriano M."/>
            <person name="Mancuso J."/>
            <person name="Tu H."/>
            <person name="Salamov A."/>
            <person name="Lindquist E."/>
            <person name="Shapiro H."/>
            <person name="Lucas S."/>
            <person name="Grigoriev I.V."/>
            <person name="Cande W.Z."/>
            <person name="Fulton C."/>
            <person name="Rokhsar D.S."/>
            <person name="Dawson S.C."/>
        </authorList>
    </citation>
    <scope>NUCLEOTIDE SEQUENCE [LARGE SCALE GENOMIC DNA]</scope>
    <source>
        <strain evidence="3 4">NEG-M</strain>
    </source>
</reference>